<organism evidence="1 2">
    <name type="scientific">Melia azedarach</name>
    <name type="common">Chinaberry tree</name>
    <dbReference type="NCBI Taxonomy" id="155640"/>
    <lineage>
        <taxon>Eukaryota</taxon>
        <taxon>Viridiplantae</taxon>
        <taxon>Streptophyta</taxon>
        <taxon>Embryophyta</taxon>
        <taxon>Tracheophyta</taxon>
        <taxon>Spermatophyta</taxon>
        <taxon>Magnoliopsida</taxon>
        <taxon>eudicotyledons</taxon>
        <taxon>Gunneridae</taxon>
        <taxon>Pentapetalae</taxon>
        <taxon>rosids</taxon>
        <taxon>malvids</taxon>
        <taxon>Sapindales</taxon>
        <taxon>Meliaceae</taxon>
        <taxon>Melia</taxon>
    </lineage>
</organism>
<protein>
    <submittedName>
        <fullName evidence="1">Scarecrow-like protein</fullName>
    </submittedName>
</protein>
<reference evidence="1 2" key="1">
    <citation type="journal article" date="2023" name="Science">
        <title>Complex scaffold remodeling in plant triterpene biosynthesis.</title>
        <authorList>
            <person name="De La Pena R."/>
            <person name="Hodgson H."/>
            <person name="Liu J.C."/>
            <person name="Stephenson M.J."/>
            <person name="Martin A.C."/>
            <person name="Owen C."/>
            <person name="Harkess A."/>
            <person name="Leebens-Mack J."/>
            <person name="Jimenez L.E."/>
            <person name="Osbourn A."/>
            <person name="Sattely E.S."/>
        </authorList>
    </citation>
    <scope>NUCLEOTIDE SEQUENCE [LARGE SCALE GENOMIC DNA]</scope>
    <source>
        <strain evidence="2">cv. JPN11</strain>
        <tissue evidence="1">Leaf</tissue>
    </source>
</reference>
<accession>A0ACC1YRX6</accession>
<sequence>MFMDPNSTGFSDLISGFNVDDEILVPNSNQYSNLENGFKFTIPSSDLNFLDIPFNPHNPDPGIITSSSTSSPDLEPLGASMSLSPDGSSFALSTNWSPEGGGSSPSDDSDSSDEVLKYITQILMEEKMEEKPCMFYDPLALQATERSLYEVLGEQHPLYPSSLIQNQRSANLNSQSGENNNSFSNSSSDFKSNSAAASSSNSDSSGFVDTLLIADARDHNPSLLQTPLPDDYHIQSNSLQSSFPYSVNPPESMTATGHGLMSSVNEFLAQNMFSDQQSVLQFKKGMEEASKFLPAGNQLIINLESYGFAAEQKEDTSKVVVKVEKDDREYSPEGSRGRKNHQREDVDLEEGRSNKQSALYVEESELSDMFDKVLLIHTDENGKPLMCIEKDGSKALETGATNSLQQNGQSNGSGGRSRAKKQGNKKETVDLRTLLILCAQAVSSNDCRTANELLKQIRQHSSPSGDGSQRLAHCFANGLEARMAGGGTGIKNYFSCFIPKKSATDMLKAYKVYLSACPFKKLAIFFANRMIMNVSEKATTLHIVDFGILYGFQWPVLIQLLSMRPGGPPKLRITGIELPQPGFRPAERIEETGRRLAKYCERFKVPFEYNGIASQNWETIQIEDLKINSNEVLAVNSLFRFKNLLDETVEVNCPRNTVLGLIRKMSPDIFVNSIVNGSYNAPFFVTRFREAIFHFSSLFDMFDATISREDPERLMFEREFYGREAMNVIACEGLERVERPETYKQWQVRSMRMGFKQLPLDPELMKKLRFKLKAWYHKDFVIDEDSNWMLQGWKGRIVYASSCWVPA</sequence>
<keyword evidence="2" id="KW-1185">Reference proteome</keyword>
<evidence type="ECO:0000313" key="2">
    <source>
        <dbReference type="Proteomes" id="UP001164539"/>
    </source>
</evidence>
<dbReference type="EMBL" id="CM051395">
    <property type="protein sequence ID" value="KAJ4725789.1"/>
    <property type="molecule type" value="Genomic_DNA"/>
</dbReference>
<proteinExistence type="predicted"/>
<gene>
    <name evidence="1" type="ORF">OWV82_004605</name>
</gene>
<comment type="caution">
    <text evidence="1">The sequence shown here is derived from an EMBL/GenBank/DDBJ whole genome shotgun (WGS) entry which is preliminary data.</text>
</comment>
<evidence type="ECO:0000313" key="1">
    <source>
        <dbReference type="EMBL" id="KAJ4725789.1"/>
    </source>
</evidence>
<dbReference type="Proteomes" id="UP001164539">
    <property type="component" value="Chromosome 2"/>
</dbReference>
<name>A0ACC1YRX6_MELAZ</name>